<feature type="modified residue" description="4-aspartylphosphate" evidence="1">
    <location>
        <position position="53"/>
    </location>
</feature>
<dbReference type="Pfam" id="PF00072">
    <property type="entry name" value="Response_reg"/>
    <property type="match status" value="1"/>
</dbReference>
<name>A0A559KC55_9BACL</name>
<dbReference type="SMART" id="SM00448">
    <property type="entry name" value="REC"/>
    <property type="match status" value="1"/>
</dbReference>
<reference evidence="3 4" key="1">
    <citation type="submission" date="2019-07" db="EMBL/GenBank/DDBJ databases">
        <authorList>
            <person name="Kim J."/>
        </authorList>
    </citation>
    <scope>NUCLEOTIDE SEQUENCE [LARGE SCALE GENOMIC DNA]</scope>
    <source>
        <strain evidence="3 4">JC52</strain>
    </source>
</reference>
<dbReference type="OrthoDB" id="9790669at2"/>
<keyword evidence="1" id="KW-0597">Phosphoprotein</keyword>
<gene>
    <name evidence="3" type="ORF">FPZ49_11790</name>
</gene>
<proteinExistence type="predicted"/>
<dbReference type="InterPro" id="IPR011006">
    <property type="entry name" value="CheY-like_superfamily"/>
</dbReference>
<evidence type="ECO:0000259" key="2">
    <source>
        <dbReference type="PROSITE" id="PS50110"/>
    </source>
</evidence>
<dbReference type="Gene3D" id="3.40.50.2300">
    <property type="match status" value="1"/>
</dbReference>
<dbReference type="GO" id="GO:0000160">
    <property type="term" value="P:phosphorelay signal transduction system"/>
    <property type="evidence" value="ECO:0007669"/>
    <property type="project" value="InterPro"/>
</dbReference>
<dbReference type="Proteomes" id="UP000317036">
    <property type="component" value="Unassembled WGS sequence"/>
</dbReference>
<protein>
    <submittedName>
        <fullName evidence="3">Response regulator</fullName>
    </submittedName>
</protein>
<dbReference type="InterPro" id="IPR052048">
    <property type="entry name" value="ST_Response_Regulator"/>
</dbReference>
<dbReference type="RefSeq" id="WP_144846774.1">
    <property type="nucleotide sequence ID" value="NZ_VNJI01000012.1"/>
</dbReference>
<dbReference type="EMBL" id="VNJI01000012">
    <property type="protein sequence ID" value="TVY09714.1"/>
    <property type="molecule type" value="Genomic_DNA"/>
</dbReference>
<comment type="caution">
    <text evidence="3">The sequence shown here is derived from an EMBL/GenBank/DDBJ whole genome shotgun (WGS) entry which is preliminary data.</text>
</comment>
<dbReference type="SUPFAM" id="SSF52172">
    <property type="entry name" value="CheY-like"/>
    <property type="match status" value="1"/>
</dbReference>
<dbReference type="CDD" id="cd17542">
    <property type="entry name" value="REC_CheY"/>
    <property type="match status" value="1"/>
</dbReference>
<dbReference type="PANTHER" id="PTHR43228">
    <property type="entry name" value="TWO-COMPONENT RESPONSE REGULATOR"/>
    <property type="match status" value="1"/>
</dbReference>
<dbReference type="AlphaFoldDB" id="A0A559KC55"/>
<accession>A0A559KC55</accession>
<keyword evidence="4" id="KW-1185">Reference proteome</keyword>
<evidence type="ECO:0000313" key="3">
    <source>
        <dbReference type="EMBL" id="TVY09714.1"/>
    </source>
</evidence>
<dbReference type="PANTHER" id="PTHR43228:SF1">
    <property type="entry name" value="TWO-COMPONENT RESPONSE REGULATOR ARR22"/>
    <property type="match status" value="1"/>
</dbReference>
<sequence length="120" mass="13387">MATIMVVDDAAFMRTMLKMILSELGHQVIEEAANGEEAVHFYKAHRPDLVMMDIVMPVKDGLLALKEIRAFDPNAVVIMCTAVGQQRNVVDAIQSGARDFLVKPFSKERILDSLRRLTTA</sequence>
<organism evidence="3 4">
    <name type="scientific">Paenibacillus cremeus</name>
    <dbReference type="NCBI Taxonomy" id="2163881"/>
    <lineage>
        <taxon>Bacteria</taxon>
        <taxon>Bacillati</taxon>
        <taxon>Bacillota</taxon>
        <taxon>Bacilli</taxon>
        <taxon>Bacillales</taxon>
        <taxon>Paenibacillaceae</taxon>
        <taxon>Paenibacillus</taxon>
    </lineage>
</organism>
<dbReference type="InterPro" id="IPR001789">
    <property type="entry name" value="Sig_transdc_resp-reg_receiver"/>
</dbReference>
<dbReference type="PROSITE" id="PS50110">
    <property type="entry name" value="RESPONSE_REGULATORY"/>
    <property type="match status" value="1"/>
</dbReference>
<evidence type="ECO:0000313" key="4">
    <source>
        <dbReference type="Proteomes" id="UP000317036"/>
    </source>
</evidence>
<feature type="domain" description="Response regulatory" evidence="2">
    <location>
        <begin position="3"/>
        <end position="118"/>
    </location>
</feature>
<evidence type="ECO:0000256" key="1">
    <source>
        <dbReference type="PROSITE-ProRule" id="PRU00169"/>
    </source>
</evidence>